<keyword evidence="2" id="KW-1185">Reference proteome</keyword>
<dbReference type="EMBL" id="CP011974">
    <property type="protein sequence ID" value="AKO92012.1"/>
    <property type="molecule type" value="Genomic_DNA"/>
</dbReference>
<proteinExistence type="predicted"/>
<dbReference type="PATRIC" id="fig|135735.6.peg.1595"/>
<reference evidence="1 2" key="1">
    <citation type="journal article" date="2015" name="PLoS ONE">
        <title>Genome Sequence of Bacillus endophyticus and Analysis of Its Companion Mechanism in the Ketogulonigenium vulgare-Bacillus Strain Consortium.</title>
        <authorList>
            <person name="Jia N."/>
            <person name="Du J."/>
            <person name="Ding M.Z."/>
            <person name="Gao F."/>
            <person name="Yuan Y.J."/>
        </authorList>
    </citation>
    <scope>NUCLEOTIDE SEQUENCE [LARGE SCALE GENOMIC DNA]</scope>
    <source>
        <strain evidence="1 2">Hbe603</strain>
    </source>
</reference>
<dbReference type="AlphaFoldDB" id="A0A0H4KD16"/>
<name>A0A0H4KD16_9BACI</name>
<gene>
    <name evidence="1" type="ORF">BEH_07795</name>
</gene>
<dbReference type="Proteomes" id="UP000036202">
    <property type="component" value="Chromosome"/>
</dbReference>
<dbReference type="RefSeq" id="WP_046216973.1">
    <property type="nucleotide sequence ID" value="NZ_CP011974.1"/>
</dbReference>
<protein>
    <submittedName>
        <fullName evidence="1">Uncharacterized protein</fullName>
    </submittedName>
</protein>
<evidence type="ECO:0000313" key="2">
    <source>
        <dbReference type="Proteomes" id="UP000036202"/>
    </source>
</evidence>
<accession>A0A0H4KD16</accession>
<reference evidence="2" key="2">
    <citation type="submission" date="2015-06" db="EMBL/GenBank/DDBJ databases">
        <title>Genome Sequence of Bacillus endophyticus and Analysis of its Companion Mechanism in the Ketogulonigenium vulgare-Bacillus strain Consortium.</title>
        <authorList>
            <person name="Jia N."/>
            <person name="Du J."/>
            <person name="Ding M.-Z."/>
            <person name="Gao F."/>
            <person name="Yuan Y.-J."/>
        </authorList>
    </citation>
    <scope>NUCLEOTIDE SEQUENCE [LARGE SCALE GENOMIC DNA]</scope>
    <source>
        <strain evidence="2">Hbe603</strain>
    </source>
</reference>
<organism evidence="1 2">
    <name type="scientific">Priestia filamentosa</name>
    <dbReference type="NCBI Taxonomy" id="1402861"/>
    <lineage>
        <taxon>Bacteria</taxon>
        <taxon>Bacillati</taxon>
        <taxon>Bacillota</taxon>
        <taxon>Bacilli</taxon>
        <taxon>Bacillales</taxon>
        <taxon>Bacillaceae</taxon>
        <taxon>Priestia</taxon>
    </lineage>
</organism>
<evidence type="ECO:0000313" key="1">
    <source>
        <dbReference type="EMBL" id="AKO92012.1"/>
    </source>
</evidence>
<sequence>METPKYNVGEKFYYLEHASGVICVTVIGVAPEPDSDNKIIYFTKHEYEFEGKKYIDFVTEEESFLNDCRK</sequence>
<dbReference type="KEGG" id="beo:BEH_07795"/>